<proteinExistence type="predicted"/>
<keyword evidence="1" id="KW-0732">Signal</keyword>
<evidence type="ECO:0000256" key="1">
    <source>
        <dbReference type="SAM" id="SignalP"/>
    </source>
</evidence>
<feature type="signal peptide" evidence="1">
    <location>
        <begin position="1"/>
        <end position="24"/>
    </location>
</feature>
<evidence type="ECO:0000313" key="2">
    <source>
        <dbReference type="EMBL" id="MQY02279.1"/>
    </source>
</evidence>
<accession>A0A7K0BM67</accession>
<name>A0A7K0BM67_9ACTN</name>
<evidence type="ECO:0008006" key="4">
    <source>
        <dbReference type="Google" id="ProtNLM"/>
    </source>
</evidence>
<reference evidence="2 3" key="1">
    <citation type="submission" date="2019-10" db="EMBL/GenBank/DDBJ databases">
        <title>Actinomadura rubteroloni sp. nov. and Actinomadura macrotermitis sp. nov., isolated from the gut of fungus growing-termite Macrotermes natalensis.</title>
        <authorList>
            <person name="Benndorf R."/>
            <person name="Martin K."/>
            <person name="Kuefner M."/>
            <person name="De Beer W."/>
            <person name="Kaster A.-K."/>
            <person name="Vollmers J."/>
            <person name="Poulsen M."/>
            <person name="Beemelmanns C."/>
        </authorList>
    </citation>
    <scope>NUCLEOTIDE SEQUENCE [LARGE SCALE GENOMIC DNA]</scope>
    <source>
        <strain evidence="2 3">RB68</strain>
    </source>
</reference>
<dbReference type="PROSITE" id="PS51257">
    <property type="entry name" value="PROKAR_LIPOPROTEIN"/>
    <property type="match status" value="1"/>
</dbReference>
<dbReference type="OrthoDB" id="3482166at2"/>
<feature type="chain" id="PRO_5029838620" description="Lipoprotein" evidence="1">
    <location>
        <begin position="25"/>
        <end position="112"/>
    </location>
</feature>
<dbReference type="AlphaFoldDB" id="A0A7K0BM67"/>
<evidence type="ECO:0000313" key="3">
    <source>
        <dbReference type="Proteomes" id="UP000487268"/>
    </source>
</evidence>
<keyword evidence="3" id="KW-1185">Reference proteome</keyword>
<dbReference type="Proteomes" id="UP000487268">
    <property type="component" value="Unassembled WGS sequence"/>
</dbReference>
<comment type="caution">
    <text evidence="2">The sequence shown here is derived from an EMBL/GenBank/DDBJ whole genome shotgun (WGS) entry which is preliminary data.</text>
</comment>
<gene>
    <name evidence="2" type="ORF">ACRB68_03090</name>
</gene>
<organism evidence="2 3">
    <name type="scientific">Actinomadura macrotermitis</name>
    <dbReference type="NCBI Taxonomy" id="2585200"/>
    <lineage>
        <taxon>Bacteria</taxon>
        <taxon>Bacillati</taxon>
        <taxon>Actinomycetota</taxon>
        <taxon>Actinomycetes</taxon>
        <taxon>Streptosporangiales</taxon>
        <taxon>Thermomonosporaceae</taxon>
        <taxon>Actinomadura</taxon>
    </lineage>
</organism>
<sequence length="112" mass="11455">MTVSARRSLAVLALALLPLGAVTACEGQNSKTDCGINSCTVTFDRGVDASANILGVKAKLVSVQNETVTLQVGGQQINVPVGDGQQQTDGGFSVSVQSVTKDNVVVKISHNG</sequence>
<dbReference type="RefSeq" id="WP_153530515.1">
    <property type="nucleotide sequence ID" value="NZ_WEGH01000001.1"/>
</dbReference>
<protein>
    <recommendedName>
        <fullName evidence="4">Lipoprotein</fullName>
    </recommendedName>
</protein>
<dbReference type="EMBL" id="WEGH01000001">
    <property type="protein sequence ID" value="MQY02279.1"/>
    <property type="molecule type" value="Genomic_DNA"/>
</dbReference>